<dbReference type="InterPro" id="IPR027973">
    <property type="entry name" value="FSAF1-like"/>
</dbReference>
<dbReference type="EMBL" id="AJWK01005094">
    <property type="status" value="NOT_ANNOTATED_CDS"/>
    <property type="molecule type" value="Genomic_DNA"/>
</dbReference>
<dbReference type="VEuPathDB" id="VectorBase:LLOJ001450"/>
<dbReference type="InterPro" id="IPR052852">
    <property type="entry name" value="SSU_Processome_Comp"/>
</dbReference>
<dbReference type="Pfam" id="PF15375">
    <property type="entry name" value="FSAF1"/>
    <property type="match status" value="1"/>
</dbReference>
<keyword evidence="3" id="KW-1185">Reference proteome</keyword>
<evidence type="ECO:0000313" key="3">
    <source>
        <dbReference type="Proteomes" id="UP000092461"/>
    </source>
</evidence>
<feature type="compositionally biased region" description="Basic residues" evidence="1">
    <location>
        <begin position="90"/>
        <end position="102"/>
    </location>
</feature>
<reference evidence="2" key="1">
    <citation type="submission" date="2020-05" db="UniProtKB">
        <authorList>
            <consortium name="EnsemblMetazoa"/>
        </authorList>
    </citation>
    <scope>IDENTIFICATION</scope>
    <source>
        <strain evidence="2">Jacobina</strain>
    </source>
</reference>
<accession>A0A1B0CBF1</accession>
<organism evidence="2 3">
    <name type="scientific">Lutzomyia longipalpis</name>
    <name type="common">Sand fly</name>
    <dbReference type="NCBI Taxonomy" id="7200"/>
    <lineage>
        <taxon>Eukaryota</taxon>
        <taxon>Metazoa</taxon>
        <taxon>Ecdysozoa</taxon>
        <taxon>Arthropoda</taxon>
        <taxon>Hexapoda</taxon>
        <taxon>Insecta</taxon>
        <taxon>Pterygota</taxon>
        <taxon>Neoptera</taxon>
        <taxon>Endopterygota</taxon>
        <taxon>Diptera</taxon>
        <taxon>Nematocera</taxon>
        <taxon>Psychodoidea</taxon>
        <taxon>Psychodidae</taxon>
        <taxon>Lutzomyia</taxon>
        <taxon>Lutzomyia</taxon>
    </lineage>
</organism>
<name>A0A1B0CBF1_LUTLO</name>
<feature type="compositionally biased region" description="Polar residues" evidence="1">
    <location>
        <begin position="114"/>
        <end position="125"/>
    </location>
</feature>
<protein>
    <submittedName>
        <fullName evidence="2">Uncharacterized protein</fullName>
    </submittedName>
</protein>
<dbReference type="VEuPathDB" id="VectorBase:LLONM1_002177"/>
<evidence type="ECO:0000256" key="1">
    <source>
        <dbReference type="SAM" id="MobiDB-lite"/>
    </source>
</evidence>
<evidence type="ECO:0000313" key="2">
    <source>
        <dbReference type="EnsemblMetazoa" id="LLOJ001450-PA"/>
    </source>
</evidence>
<dbReference type="EnsemblMetazoa" id="LLOJ001450-RA">
    <property type="protein sequence ID" value="LLOJ001450-PA"/>
    <property type="gene ID" value="LLOJ001450"/>
</dbReference>
<dbReference type="AlphaFoldDB" id="A0A1B0CBF1"/>
<feature type="region of interest" description="Disordered" evidence="1">
    <location>
        <begin position="89"/>
        <end position="131"/>
    </location>
</feature>
<dbReference type="PANTHER" id="PTHR28366">
    <property type="entry name" value="CHROMOSOME 1 OPEN READING FRAME 131"/>
    <property type="match status" value="1"/>
</dbReference>
<feature type="compositionally biased region" description="Basic and acidic residues" evidence="1">
    <location>
        <begin position="103"/>
        <end position="112"/>
    </location>
</feature>
<sequence>MSTCDGLEEIFDIRRARHDVIKFGLSGFEEVEKQKAQIAMAIKLGAKPPKREYKNYKEVQKERKQAKEAAAQQESFQTLGKKSTGEALFSHKKFTKNRRKRKDGAEVLKDYGKISSTDNPMTLATTKRRKR</sequence>
<proteinExistence type="predicted"/>
<dbReference type="PANTHER" id="PTHR28366:SF1">
    <property type="entry name" value="CHROMOSOME 1 OPEN READING FRAME 131"/>
    <property type="match status" value="1"/>
</dbReference>
<dbReference type="Proteomes" id="UP000092461">
    <property type="component" value="Unassembled WGS sequence"/>
</dbReference>